<comment type="caution">
    <text evidence="9">The sequence shown here is derived from an EMBL/GenBank/DDBJ whole genome shotgun (WGS) entry which is preliminary data.</text>
</comment>
<evidence type="ECO:0000256" key="8">
    <source>
        <dbReference type="SAM" id="Phobius"/>
    </source>
</evidence>
<feature type="transmembrane region" description="Helical" evidence="8">
    <location>
        <begin position="20"/>
        <end position="38"/>
    </location>
</feature>
<evidence type="ECO:0000256" key="5">
    <source>
        <dbReference type="ARBA" id="ARBA00022989"/>
    </source>
</evidence>
<comment type="similarity">
    <text evidence="2">Belongs to the VirD4/TraG family.</text>
</comment>
<name>A0ABQ0E5X2_9BACT</name>
<dbReference type="PANTHER" id="PTHR37937">
    <property type="entry name" value="CONJUGATIVE TRANSFER: DNA TRANSPORT"/>
    <property type="match status" value="1"/>
</dbReference>
<organism evidence="9 10">
    <name type="scientific">Desulfovibrio falkowii</name>
    <dbReference type="NCBI Taxonomy" id="3136602"/>
    <lineage>
        <taxon>Bacteria</taxon>
        <taxon>Pseudomonadati</taxon>
        <taxon>Thermodesulfobacteriota</taxon>
        <taxon>Desulfovibrionia</taxon>
        <taxon>Desulfovibrionales</taxon>
        <taxon>Desulfovibrionaceae</taxon>
        <taxon>Desulfovibrio</taxon>
    </lineage>
</organism>
<evidence type="ECO:0000256" key="1">
    <source>
        <dbReference type="ARBA" id="ARBA00004651"/>
    </source>
</evidence>
<dbReference type="Gene3D" id="3.40.50.300">
    <property type="entry name" value="P-loop containing nucleotide triphosphate hydrolases"/>
    <property type="match status" value="1"/>
</dbReference>
<evidence type="ECO:0000313" key="9">
    <source>
        <dbReference type="EMBL" id="GAB1253077.1"/>
    </source>
</evidence>
<comment type="subcellular location">
    <subcellularLocation>
        <location evidence="1">Cell membrane</location>
        <topology evidence="1">Multi-pass membrane protein</topology>
    </subcellularLocation>
</comment>
<accession>A0ABQ0E5X2</accession>
<protein>
    <submittedName>
        <fullName evidence="9">Conjugal transfer protein TraG</fullName>
    </submittedName>
</protein>
<evidence type="ECO:0000256" key="7">
    <source>
        <dbReference type="SAM" id="MobiDB-lite"/>
    </source>
</evidence>
<keyword evidence="4 8" id="KW-0812">Transmembrane</keyword>
<feature type="region of interest" description="Disordered" evidence="7">
    <location>
        <begin position="624"/>
        <end position="660"/>
    </location>
</feature>
<dbReference type="CDD" id="cd01127">
    <property type="entry name" value="TrwB_TraG_TraD_VirD4"/>
    <property type="match status" value="2"/>
</dbReference>
<reference evidence="9 10" key="1">
    <citation type="journal article" date="2025" name="Int. J. Syst. Evol. Microbiol.">
        <title>Desulfovibrio falkowii sp. nov., Porphyromonas miyakawae sp. nov., Mediterraneibacter flintii sp. nov. and Owariibacterium komagatae gen. nov., sp. nov., isolated from human faeces.</title>
        <authorList>
            <person name="Hamaguchi T."/>
            <person name="Ohara M."/>
            <person name="Hisatomi A."/>
            <person name="Sekiguchi K."/>
            <person name="Takeda J.I."/>
            <person name="Ueyama J."/>
            <person name="Ito M."/>
            <person name="Nishiwaki H."/>
            <person name="Ogi T."/>
            <person name="Hirayama M."/>
            <person name="Ohkuma M."/>
            <person name="Sakamoto M."/>
            <person name="Ohno K."/>
        </authorList>
    </citation>
    <scope>NUCLEOTIDE SEQUENCE [LARGE SCALE GENOMIC DNA]</scope>
    <source>
        <strain evidence="9 10">13CB8C</strain>
    </source>
</reference>
<evidence type="ECO:0000256" key="6">
    <source>
        <dbReference type="ARBA" id="ARBA00023136"/>
    </source>
</evidence>
<proteinExistence type="inferred from homology"/>
<evidence type="ECO:0000313" key="10">
    <source>
        <dbReference type="Proteomes" id="UP001628192"/>
    </source>
</evidence>
<keyword evidence="10" id="KW-1185">Reference proteome</keyword>
<dbReference type="InterPro" id="IPR051539">
    <property type="entry name" value="T4SS-coupling_protein"/>
</dbReference>
<dbReference type="SUPFAM" id="SSF52540">
    <property type="entry name" value="P-loop containing nucleoside triphosphate hydrolases"/>
    <property type="match status" value="1"/>
</dbReference>
<dbReference type="Pfam" id="PF02534">
    <property type="entry name" value="T4SS-DNA_transf"/>
    <property type="match status" value="1"/>
</dbReference>
<sequence>MSTQPSYGLQPEKKSGLWKLYVFLVSTVTLFVVASWWATQGIAEAYSFHTALGKPVFGHFYAPWKWLAWWRQFPSSTVIDQAISEGAMLFIFPQLIVLGFLFTFSRRPKGTKNIHGSAQWATEADIARMGFFDNKGVYVGGWVKKYVGQTLLMRTLKCKPQTRQVYLRHSGPQHVLVFAPTRSGKGVGLVLPTLLSWLESTLVLDIKGENYELTAGWRKSIGHKILRFDPKNVTRTVRFNPLAEIRLYQDEAVQDAQAIATILLDPDGKGLKEYFDKAAFAFFTGAVLHCLIINLAANRTATMNDLAMMFTDPDKSTDELLTSMIETDHVKTLGNSCRFAKEIHDLIASSAQEMLNKADRERSGVLSSAGVNLSIYKDPTVAYATSYSDFRVEDLMNHDVPVSLYLVISPADIDRLRPLTRLILNVILCRLTEEMDFKEGRSVLRFKHRLLLMLDEFTSQGNLAILERALAYMAGYGIIAYLIVQDLTQLQKAYSKEEAIMSNCHIRIAFAPNKPETAKILSDMTGKTTIVEYKTSVSGSRGGHLKNASVSVQEVARPLLTPDECMRLPGIVTDANGQLDAGDMLIFVAGNPAIYGKQILYFRDPVFSQRAKISAPATDRLYGDDGVIRPAKQKSETSPSSTPEEEIYDAALAISDSDNH</sequence>
<dbReference type="Proteomes" id="UP001628192">
    <property type="component" value="Unassembled WGS sequence"/>
</dbReference>
<gene>
    <name evidence="9" type="ORF">Defa_05640</name>
</gene>
<keyword evidence="6 8" id="KW-0472">Membrane</keyword>
<keyword evidence="5 8" id="KW-1133">Transmembrane helix</keyword>
<dbReference type="PANTHER" id="PTHR37937:SF1">
    <property type="entry name" value="CONJUGATIVE TRANSFER: DNA TRANSPORT"/>
    <property type="match status" value="1"/>
</dbReference>
<feature type="transmembrane region" description="Helical" evidence="8">
    <location>
        <begin position="278"/>
        <end position="297"/>
    </location>
</feature>
<dbReference type="InterPro" id="IPR003688">
    <property type="entry name" value="TraG/VirD4"/>
</dbReference>
<dbReference type="InterPro" id="IPR027417">
    <property type="entry name" value="P-loop_NTPase"/>
</dbReference>
<evidence type="ECO:0000256" key="2">
    <source>
        <dbReference type="ARBA" id="ARBA00008806"/>
    </source>
</evidence>
<feature type="transmembrane region" description="Helical" evidence="8">
    <location>
        <begin position="86"/>
        <end position="104"/>
    </location>
</feature>
<dbReference type="EMBL" id="BAAFSG010000001">
    <property type="protein sequence ID" value="GAB1253077.1"/>
    <property type="molecule type" value="Genomic_DNA"/>
</dbReference>
<dbReference type="RefSeq" id="WP_407844150.1">
    <property type="nucleotide sequence ID" value="NZ_BAAFSG010000001.1"/>
</dbReference>
<keyword evidence="3" id="KW-1003">Cell membrane</keyword>
<evidence type="ECO:0000256" key="3">
    <source>
        <dbReference type="ARBA" id="ARBA00022475"/>
    </source>
</evidence>
<evidence type="ECO:0000256" key="4">
    <source>
        <dbReference type="ARBA" id="ARBA00022692"/>
    </source>
</evidence>
<dbReference type="NCBIfam" id="NF010453">
    <property type="entry name" value="PRK13880.1"/>
    <property type="match status" value="1"/>
</dbReference>